<evidence type="ECO:0000313" key="10">
    <source>
        <dbReference type="EMBL" id="OJX57211.1"/>
    </source>
</evidence>
<proteinExistence type="inferred from homology"/>
<dbReference type="PANTHER" id="PTHR42755:SF1">
    <property type="entry name" value="3-DEOXY-D-MANNO-OCTULOSONIC ACID TRANSFERASE, MITOCHONDRIAL-RELATED"/>
    <property type="match status" value="1"/>
</dbReference>
<sequence>MTKIVDLIHSLIAMPVLALASRIAAIFNAKAGQRFTGLSGDDWKVPSHIGPTLWVHAASMGEFEQLVPVLQRIRASRPDVYIVGTAYSPSGFVHQRRSGLVDDLHYLPVDTRRNARKTVRSIDADVLLVGRYDLWRNHVLACSAHGTSVMLVNATMPSSGRKGFLRSWTADTYRRCSSITAVTEADAATLHMLTERVVDVLPDTRYDRITDRLHHPLADILALRDESVTTIVLGSSWEPDEDLFLPALRLHGLRLVIVPHEPTEDALQRIERRFPCTRLSVASAGTTGHLVVDSVGKLLSLYAIADAAFVGGGFGAGVHSVAEPAGYGIPLACGPRIDRAADAIALRDLGALHVVTTVEEAMTWITMHVVDIDRRKQDGETAGRYISSRTGSSGIIADRIDAALPKRTTEP</sequence>
<dbReference type="EC" id="2.4.99.12" evidence="2 8"/>
<dbReference type="GO" id="GO:0043842">
    <property type="term" value="F:Kdo transferase activity"/>
    <property type="evidence" value="ECO:0007669"/>
    <property type="project" value="UniProtKB-EC"/>
</dbReference>
<evidence type="ECO:0000256" key="6">
    <source>
        <dbReference type="ARBA" id="ARBA00049183"/>
    </source>
</evidence>
<dbReference type="PANTHER" id="PTHR42755">
    <property type="entry name" value="3-DEOXY-MANNO-OCTULOSONATE CYTIDYLYLTRANSFERASE"/>
    <property type="match status" value="1"/>
</dbReference>
<dbReference type="Gene3D" id="3.40.50.2000">
    <property type="entry name" value="Glycogen Phosphorylase B"/>
    <property type="match status" value="1"/>
</dbReference>
<dbReference type="Pfam" id="PF04413">
    <property type="entry name" value="Glycos_transf_N"/>
    <property type="match status" value="1"/>
</dbReference>
<dbReference type="GO" id="GO:0009244">
    <property type="term" value="P:lipopolysaccharide core region biosynthetic process"/>
    <property type="evidence" value="ECO:0007669"/>
    <property type="project" value="UniProtKB-UniRule"/>
</dbReference>
<evidence type="ECO:0000256" key="2">
    <source>
        <dbReference type="ARBA" id="ARBA00012621"/>
    </source>
</evidence>
<comment type="caution">
    <text evidence="10">The sequence shown here is derived from an EMBL/GenBank/DDBJ whole genome shotgun (WGS) entry which is preliminary data.</text>
</comment>
<dbReference type="GO" id="GO:0005886">
    <property type="term" value="C:plasma membrane"/>
    <property type="evidence" value="ECO:0007669"/>
    <property type="project" value="UniProtKB-SubCell"/>
</dbReference>
<dbReference type="InterPro" id="IPR007507">
    <property type="entry name" value="Glycos_transf_N"/>
</dbReference>
<evidence type="ECO:0000313" key="11">
    <source>
        <dbReference type="Proteomes" id="UP000184233"/>
    </source>
</evidence>
<feature type="active site" description="Proton acceptor" evidence="7">
    <location>
        <position position="62"/>
    </location>
</feature>
<evidence type="ECO:0000256" key="1">
    <source>
        <dbReference type="ARBA" id="ARBA00004713"/>
    </source>
</evidence>
<evidence type="ECO:0000256" key="5">
    <source>
        <dbReference type="ARBA" id="ARBA00031445"/>
    </source>
</evidence>
<evidence type="ECO:0000256" key="4">
    <source>
        <dbReference type="ARBA" id="ARBA00022679"/>
    </source>
</evidence>
<keyword evidence="4 8" id="KW-0808">Transferase</keyword>
<evidence type="ECO:0000256" key="3">
    <source>
        <dbReference type="ARBA" id="ARBA00019077"/>
    </source>
</evidence>
<keyword evidence="8" id="KW-0472">Membrane</keyword>
<gene>
    <name evidence="10" type="ORF">BGO89_12000</name>
</gene>
<reference evidence="10 11" key="1">
    <citation type="submission" date="2016-09" db="EMBL/GenBank/DDBJ databases">
        <title>Genome-resolved meta-omics ties microbial dynamics to process performance in biotechnology for thiocyanate degradation.</title>
        <authorList>
            <person name="Kantor R.S."/>
            <person name="Huddy R.J."/>
            <person name="Iyer R."/>
            <person name="Thomas B.C."/>
            <person name="Brown C.T."/>
            <person name="Anantharaman K."/>
            <person name="Tringe S."/>
            <person name="Hettich R.L."/>
            <person name="Harrison S.T."/>
            <person name="Banfield J.F."/>
        </authorList>
    </citation>
    <scope>NUCLEOTIDE SEQUENCE [LARGE SCALE GENOMIC DNA]</scope>
    <source>
        <strain evidence="10">59-99</strain>
    </source>
</reference>
<name>A0A1M3KXN5_9BACT</name>
<dbReference type="EMBL" id="MKVH01000024">
    <property type="protein sequence ID" value="OJX57211.1"/>
    <property type="molecule type" value="Genomic_DNA"/>
</dbReference>
<dbReference type="AlphaFoldDB" id="A0A1M3KXN5"/>
<dbReference type="Proteomes" id="UP000184233">
    <property type="component" value="Unassembled WGS sequence"/>
</dbReference>
<feature type="domain" description="3-deoxy-D-manno-octulosonic-acid transferase N-terminal" evidence="9">
    <location>
        <begin position="50"/>
        <end position="207"/>
    </location>
</feature>
<dbReference type="GO" id="GO:0009245">
    <property type="term" value="P:lipid A biosynthetic process"/>
    <property type="evidence" value="ECO:0007669"/>
    <property type="project" value="TreeGrafter"/>
</dbReference>
<comment type="catalytic activity">
    <reaction evidence="6 8">
        <text>lipid IVA (E. coli) + CMP-3-deoxy-beta-D-manno-octulosonate = alpha-Kdo-(2-&gt;6)-lipid IVA (E. coli) + CMP + H(+)</text>
        <dbReference type="Rhea" id="RHEA:28066"/>
        <dbReference type="ChEBI" id="CHEBI:15378"/>
        <dbReference type="ChEBI" id="CHEBI:58603"/>
        <dbReference type="ChEBI" id="CHEBI:60364"/>
        <dbReference type="ChEBI" id="CHEBI:60377"/>
        <dbReference type="ChEBI" id="CHEBI:85987"/>
        <dbReference type="EC" id="2.4.99.12"/>
    </reaction>
</comment>
<comment type="pathway">
    <text evidence="1 8">Bacterial outer membrane biogenesis; LPS core biosynthesis.</text>
</comment>
<evidence type="ECO:0000256" key="7">
    <source>
        <dbReference type="PIRSR" id="PIRSR639901-1"/>
    </source>
</evidence>
<dbReference type="InterPro" id="IPR038107">
    <property type="entry name" value="Glycos_transf_N_sf"/>
</dbReference>
<keyword evidence="8" id="KW-1003">Cell membrane</keyword>
<keyword evidence="8" id="KW-0448">Lipopolysaccharide biosynthesis</keyword>
<comment type="similarity">
    <text evidence="8">Belongs to the glycosyltransferase group 1 family.</text>
</comment>
<dbReference type="STRING" id="1895771.BGO89_12000"/>
<dbReference type="InterPro" id="IPR039901">
    <property type="entry name" value="Kdotransferase"/>
</dbReference>
<dbReference type="UniPathway" id="UPA00958"/>
<evidence type="ECO:0000256" key="8">
    <source>
        <dbReference type="RuleBase" id="RU365103"/>
    </source>
</evidence>
<protein>
    <recommendedName>
        <fullName evidence="3 8">3-deoxy-D-manno-octulosonic acid transferase</fullName>
        <shortName evidence="8">Kdo transferase</shortName>
        <ecNumber evidence="2 8">2.4.99.12</ecNumber>
    </recommendedName>
    <alternativeName>
        <fullName evidence="5 8">Lipid IV(A) 3-deoxy-D-manno-octulosonic acid transferase</fullName>
    </alternativeName>
</protein>
<evidence type="ECO:0000259" key="9">
    <source>
        <dbReference type="Pfam" id="PF04413"/>
    </source>
</evidence>
<comment type="function">
    <text evidence="8">Involved in lipopolysaccharide (LPS) biosynthesis. Catalyzes the transfer of 3-deoxy-D-manno-octulosonate (Kdo) residue(s) from CMP-Kdo to lipid IV(A), the tetraacyldisaccharide-1,4'-bisphosphate precursor of lipid A.</text>
</comment>
<comment type="subcellular location">
    <subcellularLocation>
        <location evidence="8">Cell membrane</location>
    </subcellularLocation>
</comment>
<organism evidence="10 11">
    <name type="scientific">Candidatus Kapaibacterium thiocyanatum</name>
    <dbReference type="NCBI Taxonomy" id="1895771"/>
    <lineage>
        <taxon>Bacteria</taxon>
        <taxon>Pseudomonadati</taxon>
        <taxon>Candidatus Kapaibacteriota</taxon>
        <taxon>Candidatus Kapaibacteriia</taxon>
        <taxon>Candidatus Kapaibacteriales</taxon>
        <taxon>Candidatus Kapaibacteriaceae</taxon>
        <taxon>Candidatus Kapaibacterium</taxon>
    </lineage>
</organism>
<accession>A0A1M3KXN5</accession>
<dbReference type="Gene3D" id="3.40.50.11720">
    <property type="entry name" value="3-Deoxy-D-manno-octulosonic-acid transferase, N-terminal domain"/>
    <property type="match status" value="1"/>
</dbReference>